<protein>
    <recommendedName>
        <fullName evidence="1">Azaphilone pigments biosynthesis cluster protein L N-terminal domain-containing protein</fullName>
    </recommendedName>
</protein>
<evidence type="ECO:0000259" key="1">
    <source>
        <dbReference type="Pfam" id="PF17111"/>
    </source>
</evidence>
<proteinExistence type="predicted"/>
<evidence type="ECO:0000313" key="3">
    <source>
        <dbReference type="Proteomes" id="UP000053599"/>
    </source>
</evidence>
<dbReference type="InterPro" id="IPR031348">
    <property type="entry name" value="PigL_N"/>
</dbReference>
<dbReference type="Proteomes" id="UP000053599">
    <property type="component" value="Unassembled WGS sequence"/>
</dbReference>
<dbReference type="OrthoDB" id="194358at2759"/>
<accession>A0A0D1YYM6</accession>
<name>A0A0D1YYM6_9EURO</name>
<dbReference type="EMBL" id="KN846951">
    <property type="protein sequence ID" value="KIV87712.1"/>
    <property type="molecule type" value="Genomic_DNA"/>
</dbReference>
<dbReference type="AlphaFoldDB" id="A0A0D1YYM6"/>
<feature type="domain" description="Azaphilone pigments biosynthesis cluster protein L N-terminal" evidence="1">
    <location>
        <begin position="2"/>
        <end position="141"/>
    </location>
</feature>
<dbReference type="Pfam" id="PF17111">
    <property type="entry name" value="PigL_N"/>
    <property type="match status" value="1"/>
</dbReference>
<dbReference type="HOGENOM" id="CLU_1653418_0_0_1"/>
<reference evidence="2 3" key="1">
    <citation type="submission" date="2015-01" db="EMBL/GenBank/DDBJ databases">
        <title>The Genome Sequence of Exophiala sideris CBS121828.</title>
        <authorList>
            <consortium name="The Broad Institute Genomics Platform"/>
            <person name="Cuomo C."/>
            <person name="de Hoog S."/>
            <person name="Gorbushina A."/>
            <person name="Stielow B."/>
            <person name="Teixiera M."/>
            <person name="Abouelleil A."/>
            <person name="Chapman S.B."/>
            <person name="Priest M."/>
            <person name="Young S.K."/>
            <person name="Wortman J."/>
            <person name="Nusbaum C."/>
            <person name="Birren B."/>
        </authorList>
    </citation>
    <scope>NUCLEOTIDE SEQUENCE [LARGE SCALE GENOMIC DNA]</scope>
    <source>
        <strain evidence="2 3">CBS 121828</strain>
    </source>
</reference>
<gene>
    <name evidence="2" type="ORF">PV11_03241</name>
</gene>
<sequence>MADPLSISASVAGLITIADAVIRNGYRYVKAATKARKVVAALVNEVNLLSGTLHSLQNVVESLETEAESRTVTTKSDHFDTCYQTLRKVNILLDKFVAFDSKRTFHTMKRQLEWPLKAHETEELISEIKRHRATLSLALQADELYDLRTHAGRLF</sequence>
<dbReference type="STRING" id="1016849.A0A0D1YYM6"/>
<evidence type="ECO:0000313" key="2">
    <source>
        <dbReference type="EMBL" id="KIV87712.1"/>
    </source>
</evidence>
<organism evidence="2 3">
    <name type="scientific">Exophiala sideris</name>
    <dbReference type="NCBI Taxonomy" id="1016849"/>
    <lineage>
        <taxon>Eukaryota</taxon>
        <taxon>Fungi</taxon>
        <taxon>Dikarya</taxon>
        <taxon>Ascomycota</taxon>
        <taxon>Pezizomycotina</taxon>
        <taxon>Eurotiomycetes</taxon>
        <taxon>Chaetothyriomycetidae</taxon>
        <taxon>Chaetothyriales</taxon>
        <taxon>Herpotrichiellaceae</taxon>
        <taxon>Exophiala</taxon>
    </lineage>
</organism>